<feature type="chain" id="PRO_5040810058" evidence="3">
    <location>
        <begin position="24"/>
        <end position="439"/>
    </location>
</feature>
<dbReference type="PROSITE" id="PS51257">
    <property type="entry name" value="PROKAR_LIPOPROTEIN"/>
    <property type="match status" value="1"/>
</dbReference>
<feature type="signal peptide" evidence="3">
    <location>
        <begin position="1"/>
        <end position="23"/>
    </location>
</feature>
<comment type="similarity">
    <text evidence="1">Belongs to the bacterial solute-binding protein 1 family.</text>
</comment>
<keyword evidence="2" id="KW-0813">Transport</keyword>
<dbReference type="InterPro" id="IPR006059">
    <property type="entry name" value="SBP"/>
</dbReference>
<keyword evidence="5" id="KW-1185">Reference proteome</keyword>
<dbReference type="SUPFAM" id="SSF53850">
    <property type="entry name" value="Periplasmic binding protein-like II"/>
    <property type="match status" value="1"/>
</dbReference>
<gene>
    <name evidence="4" type="ORF">NZH93_00270</name>
</gene>
<dbReference type="PANTHER" id="PTHR43649">
    <property type="entry name" value="ARABINOSE-BINDING PROTEIN-RELATED"/>
    <property type="match status" value="1"/>
</dbReference>
<dbReference type="EMBL" id="JANYMP010000001">
    <property type="protein sequence ID" value="MCS7475272.1"/>
    <property type="molecule type" value="Genomic_DNA"/>
</dbReference>
<dbReference type="Gene3D" id="3.40.190.10">
    <property type="entry name" value="Periplasmic binding protein-like II"/>
    <property type="match status" value="2"/>
</dbReference>
<dbReference type="InterPro" id="IPR050490">
    <property type="entry name" value="Bact_solute-bd_prot1"/>
</dbReference>
<protein>
    <submittedName>
        <fullName evidence="4">Extracellular solute-binding protein</fullName>
    </submittedName>
</protein>
<evidence type="ECO:0000256" key="1">
    <source>
        <dbReference type="ARBA" id="ARBA00008520"/>
    </source>
</evidence>
<evidence type="ECO:0000256" key="3">
    <source>
        <dbReference type="SAM" id="SignalP"/>
    </source>
</evidence>
<accession>A0A9X2VF22</accession>
<evidence type="ECO:0000256" key="2">
    <source>
        <dbReference type="ARBA" id="ARBA00022448"/>
    </source>
</evidence>
<organism evidence="4 5">
    <name type="scientific">Umezawaea endophytica</name>
    <dbReference type="NCBI Taxonomy" id="1654476"/>
    <lineage>
        <taxon>Bacteria</taxon>
        <taxon>Bacillati</taxon>
        <taxon>Actinomycetota</taxon>
        <taxon>Actinomycetes</taxon>
        <taxon>Pseudonocardiales</taxon>
        <taxon>Pseudonocardiaceae</taxon>
        <taxon>Umezawaea</taxon>
    </lineage>
</organism>
<evidence type="ECO:0000313" key="4">
    <source>
        <dbReference type="EMBL" id="MCS7475272.1"/>
    </source>
</evidence>
<sequence>MKPPHRSRWTGLAAVLVAALALASCSPGDLGSSDGDKVSLTFLVDNSDASVRPAEGLAKAFTEKNPDVEVKVEVRPQGGEGDNVVKTRLSTGDMTDVFLYNSGSLLQALKPAETLVSLKGEGFLGNIQDTFFPTVSAGDEVYGVPIGGAMGGGVLYNRAVYDRLGLQVPKTWAEFMANNAKIKAAGVAPVIQTYQDTWTSQIFVLADFHNVAAAEPRFAEDYTANKTSYARSPAALKGFQRLQEVHDAGYLTADFASTKYEGGLRQLAAGEGAHFPILTFVVGTLVANHSDQADDVGFFALPGDDAAKNGLTVWTPAGIYIPKTTEGAKLKAAKEFLAFIASSEGCEAQTKAYAPTGPYVVKDCPLPDDLPRAVRDMLPYFDAAGRTTPALEFVSPIKGPALEQITVEVGSGIRSAADGAALYDRDVEKQAKQLGIPGW</sequence>
<dbReference type="Proteomes" id="UP001141259">
    <property type="component" value="Unassembled WGS sequence"/>
</dbReference>
<dbReference type="AlphaFoldDB" id="A0A9X2VF22"/>
<proteinExistence type="inferred from homology"/>
<dbReference type="Pfam" id="PF01547">
    <property type="entry name" value="SBP_bac_1"/>
    <property type="match status" value="1"/>
</dbReference>
<dbReference type="RefSeq" id="WP_259620797.1">
    <property type="nucleotide sequence ID" value="NZ_JANYMP010000001.1"/>
</dbReference>
<reference evidence="4" key="1">
    <citation type="submission" date="2022-08" db="EMBL/GenBank/DDBJ databases">
        <authorList>
            <person name="Tistechok S."/>
            <person name="Samborskyy M."/>
            <person name="Roman I."/>
        </authorList>
    </citation>
    <scope>NUCLEOTIDE SEQUENCE</scope>
    <source>
        <strain evidence="4">DSM 103496</strain>
    </source>
</reference>
<evidence type="ECO:0000313" key="5">
    <source>
        <dbReference type="Proteomes" id="UP001141259"/>
    </source>
</evidence>
<keyword evidence="3" id="KW-0732">Signal</keyword>
<name>A0A9X2VF22_9PSEU</name>
<dbReference type="PANTHER" id="PTHR43649:SF29">
    <property type="entry name" value="OSMOPROTECTIVE COMPOUNDS-BINDING PROTEIN GGTB"/>
    <property type="match status" value="1"/>
</dbReference>
<comment type="caution">
    <text evidence="4">The sequence shown here is derived from an EMBL/GenBank/DDBJ whole genome shotgun (WGS) entry which is preliminary data.</text>
</comment>